<feature type="domain" description="AprE-like long alpha-helical hairpin" evidence="11">
    <location>
        <begin position="92"/>
        <end position="285"/>
    </location>
</feature>
<proteinExistence type="inferred from homology"/>
<keyword evidence="8" id="KW-0472">Membrane</keyword>
<keyword evidence="10" id="KW-0175">Coiled coil</keyword>
<accession>A0AB39H911</accession>
<evidence type="ECO:0000256" key="7">
    <source>
        <dbReference type="ARBA" id="ARBA00022989"/>
    </source>
</evidence>
<keyword evidence="3 9" id="KW-0813">Transport</keyword>
<feature type="coiled-coil region" evidence="10">
    <location>
        <begin position="229"/>
        <end position="292"/>
    </location>
</feature>
<dbReference type="Gene3D" id="2.40.50.100">
    <property type="match status" value="1"/>
</dbReference>
<evidence type="ECO:0000313" key="13">
    <source>
        <dbReference type="EMBL" id="XDK24447.1"/>
    </source>
</evidence>
<evidence type="ECO:0000256" key="2">
    <source>
        <dbReference type="ARBA" id="ARBA00009477"/>
    </source>
</evidence>
<dbReference type="KEGG" id="vih:AB0763_09485"/>
<feature type="domain" description="AprE-like beta-barrel" evidence="12">
    <location>
        <begin position="327"/>
        <end position="412"/>
    </location>
</feature>
<dbReference type="GO" id="GO:0005886">
    <property type="term" value="C:plasma membrane"/>
    <property type="evidence" value="ECO:0007669"/>
    <property type="project" value="UniProtKB-SubCell"/>
</dbReference>
<sequence>MADLYMGQLYAAKQSKRLTWLVFLLVIAFVVWAAYAQIDEVVVGQGKVIPAQRVQTIESLDGGTLKQVLVTEGQLVEVGQPLLLIDETRFAAAFAESSQEREALLARRNRLTAELKSVKADSALATGVAVVSTRIARDGISASVYQQAENTYNTRLTQVQSRIEQKVQTVRQQQQAINEQKANINALTQRLRLISREVALTTSAVEAGAVAEMELVQLQGDQIGVRGELNRAKALLQQLLAAKLQAEEEKNAVVFDYLADTQNQLDEVSNELAKINQSSKALEDRVVKAQLRSPVKGTVKNIVSRSIGGVVSPGQVMMEIVPQDDQLLIETQIQPQDIGFLRQGMPAKVKFTAFDFVIYGGLDGQVVYVSPDASYQEDGTAYYTAHIKTQDNYLGQHAIISGMQAQVDVLTGKKTILDYWLKPVLRAKTNAMREP</sequence>
<evidence type="ECO:0000256" key="8">
    <source>
        <dbReference type="ARBA" id="ARBA00023136"/>
    </source>
</evidence>
<dbReference type="Gene3D" id="2.40.30.170">
    <property type="match status" value="1"/>
</dbReference>
<dbReference type="PANTHER" id="PTHR30386:SF26">
    <property type="entry name" value="TRANSPORT PROTEIN COMB"/>
    <property type="match status" value="1"/>
</dbReference>
<dbReference type="PANTHER" id="PTHR30386">
    <property type="entry name" value="MEMBRANE FUSION SUBUNIT OF EMRAB-TOLC MULTIDRUG EFFLUX PUMP"/>
    <property type="match status" value="1"/>
</dbReference>
<keyword evidence="4 9" id="KW-1003">Cell membrane</keyword>
<evidence type="ECO:0000256" key="10">
    <source>
        <dbReference type="SAM" id="Coils"/>
    </source>
</evidence>
<name>A0AB39H911_9VIBR</name>
<evidence type="ECO:0000256" key="4">
    <source>
        <dbReference type="ARBA" id="ARBA00022475"/>
    </source>
</evidence>
<gene>
    <name evidence="13" type="ORF">AB0763_09485</name>
</gene>
<protein>
    <recommendedName>
        <fullName evidence="9">Membrane fusion protein (MFP) family protein</fullName>
    </recommendedName>
</protein>
<dbReference type="Pfam" id="PF25994">
    <property type="entry name" value="HH_AprE"/>
    <property type="match status" value="1"/>
</dbReference>
<dbReference type="Pfam" id="PF26002">
    <property type="entry name" value="Beta-barrel_AprE"/>
    <property type="match status" value="1"/>
</dbReference>
<feature type="coiled-coil region" evidence="10">
    <location>
        <begin position="163"/>
        <end position="197"/>
    </location>
</feature>
<dbReference type="EMBL" id="CP162601">
    <property type="protein sequence ID" value="XDK24447.1"/>
    <property type="molecule type" value="Genomic_DNA"/>
</dbReference>
<dbReference type="InterPro" id="IPR010129">
    <property type="entry name" value="T1SS_HlyD"/>
</dbReference>
<evidence type="ECO:0000259" key="11">
    <source>
        <dbReference type="Pfam" id="PF25994"/>
    </source>
</evidence>
<evidence type="ECO:0000256" key="6">
    <source>
        <dbReference type="ARBA" id="ARBA00022692"/>
    </source>
</evidence>
<dbReference type="InterPro" id="IPR050739">
    <property type="entry name" value="MFP"/>
</dbReference>
<keyword evidence="7" id="KW-1133">Transmembrane helix</keyword>
<dbReference type="AlphaFoldDB" id="A0AB39H911"/>
<dbReference type="InterPro" id="IPR058781">
    <property type="entry name" value="HH_AprE-like"/>
</dbReference>
<evidence type="ECO:0000259" key="12">
    <source>
        <dbReference type="Pfam" id="PF26002"/>
    </source>
</evidence>
<organism evidence="13">
    <name type="scientific">Vibrio sp. HB236076</name>
    <dbReference type="NCBI Taxonomy" id="3232307"/>
    <lineage>
        <taxon>Bacteria</taxon>
        <taxon>Pseudomonadati</taxon>
        <taxon>Pseudomonadota</taxon>
        <taxon>Gammaproteobacteria</taxon>
        <taxon>Vibrionales</taxon>
        <taxon>Vibrionaceae</taxon>
        <taxon>Vibrio</taxon>
    </lineage>
</organism>
<evidence type="ECO:0000256" key="3">
    <source>
        <dbReference type="ARBA" id="ARBA00022448"/>
    </source>
</evidence>
<keyword evidence="5 9" id="KW-0997">Cell inner membrane</keyword>
<dbReference type="RefSeq" id="WP_306100504.1">
    <property type="nucleotide sequence ID" value="NZ_CP162601.1"/>
</dbReference>
<dbReference type="PRINTS" id="PR01490">
    <property type="entry name" value="RTXTOXIND"/>
</dbReference>
<reference evidence="13" key="1">
    <citation type="submission" date="2024-07" db="EMBL/GenBank/DDBJ databases">
        <title>Genome Analysis of a Potential Novel Vibrio Species Secreting pH- and Thermo-stable Alginate Lyase and its Application in Producing Alginate Oligosaccharides.</title>
        <authorList>
            <person name="Huang H."/>
            <person name="Bao K."/>
        </authorList>
    </citation>
    <scope>NUCLEOTIDE SEQUENCE</scope>
    <source>
        <strain evidence="13">HB236076</strain>
    </source>
</reference>
<dbReference type="GO" id="GO:0015031">
    <property type="term" value="P:protein transport"/>
    <property type="evidence" value="ECO:0007669"/>
    <property type="project" value="InterPro"/>
</dbReference>
<evidence type="ECO:0000256" key="1">
    <source>
        <dbReference type="ARBA" id="ARBA00004377"/>
    </source>
</evidence>
<evidence type="ECO:0000256" key="5">
    <source>
        <dbReference type="ARBA" id="ARBA00022519"/>
    </source>
</evidence>
<comment type="subcellular location">
    <subcellularLocation>
        <location evidence="1 9">Cell inner membrane</location>
        <topology evidence="1 9">Single-pass membrane protein</topology>
    </subcellularLocation>
</comment>
<evidence type="ECO:0000256" key="9">
    <source>
        <dbReference type="RuleBase" id="RU365093"/>
    </source>
</evidence>
<feature type="coiled-coil region" evidence="10">
    <location>
        <begin position="94"/>
        <end position="121"/>
    </location>
</feature>
<comment type="similarity">
    <text evidence="2 9">Belongs to the membrane fusion protein (MFP) (TC 8.A.1) family.</text>
</comment>
<keyword evidence="6" id="KW-0812">Transmembrane</keyword>
<dbReference type="InterPro" id="IPR058982">
    <property type="entry name" value="Beta-barrel_AprE"/>
</dbReference>
<dbReference type="NCBIfam" id="TIGR01843">
    <property type="entry name" value="type_I_hlyD"/>
    <property type="match status" value="1"/>
</dbReference>